<dbReference type="Proteomes" id="UP000028834">
    <property type="component" value="Unassembled WGS sequence"/>
</dbReference>
<proteinExistence type="predicted"/>
<reference evidence="2 3" key="1">
    <citation type="submission" date="2014-05" db="EMBL/GenBank/DDBJ databases">
        <authorList>
            <person name="Sibley D."/>
            <person name="Venepally P."/>
            <person name="Karamycheva S."/>
            <person name="Hadjithomas M."/>
            <person name="Khan A."/>
            <person name="Brunk B."/>
            <person name="Roos D."/>
            <person name="Caler E."/>
            <person name="Lorenzi H."/>
        </authorList>
    </citation>
    <scope>NUCLEOTIDE SEQUENCE [LARGE SCALE GENOMIC DNA]</scope>
    <source>
        <strain evidence="2 3">RUB</strain>
    </source>
</reference>
<gene>
    <name evidence="2" type="ORF">TGRUB_209900A</name>
</gene>
<name>A0A086LUY7_TOXGO</name>
<protein>
    <submittedName>
        <fullName evidence="2">Uncharacterized protein</fullName>
    </submittedName>
</protein>
<dbReference type="AlphaFoldDB" id="A0A086LUY7"/>
<dbReference type="EMBL" id="AFYV02001904">
    <property type="protein sequence ID" value="KFG60455.1"/>
    <property type="molecule type" value="Genomic_DNA"/>
</dbReference>
<sequence length="137" mass="15641">MQRLKKKSTLPRAAHAGTGVLGGSKKRQEQYSISYEAYRHFAFFTALYLSVTGKPAAAPDVVSWYFKEKWYCIPSEIPKALTSRVYLRLVNNLIVDNCVAEQLLGKHERCSEVRYVPSNNEFLESCDVGKRYQIDTV</sequence>
<comment type="caution">
    <text evidence="2">The sequence shown here is derived from an EMBL/GenBank/DDBJ whole genome shotgun (WGS) entry which is preliminary data.</text>
</comment>
<evidence type="ECO:0000313" key="2">
    <source>
        <dbReference type="EMBL" id="KFG60455.1"/>
    </source>
</evidence>
<dbReference type="VEuPathDB" id="ToxoDB:TGRUB_209900A"/>
<evidence type="ECO:0000313" key="3">
    <source>
        <dbReference type="Proteomes" id="UP000028834"/>
    </source>
</evidence>
<feature type="region of interest" description="Disordered" evidence="1">
    <location>
        <begin position="1"/>
        <end position="20"/>
    </location>
</feature>
<evidence type="ECO:0000256" key="1">
    <source>
        <dbReference type="SAM" id="MobiDB-lite"/>
    </source>
</evidence>
<accession>A0A086LUY7</accession>
<dbReference type="OrthoDB" id="328333at2759"/>
<feature type="non-terminal residue" evidence="2">
    <location>
        <position position="137"/>
    </location>
</feature>
<organism evidence="2 3">
    <name type="scientific">Toxoplasma gondii RUB</name>
    <dbReference type="NCBI Taxonomy" id="935652"/>
    <lineage>
        <taxon>Eukaryota</taxon>
        <taxon>Sar</taxon>
        <taxon>Alveolata</taxon>
        <taxon>Apicomplexa</taxon>
        <taxon>Conoidasida</taxon>
        <taxon>Coccidia</taxon>
        <taxon>Eucoccidiorida</taxon>
        <taxon>Eimeriorina</taxon>
        <taxon>Sarcocystidae</taxon>
        <taxon>Toxoplasma</taxon>
    </lineage>
</organism>